<dbReference type="InterPro" id="IPR051465">
    <property type="entry name" value="Cell_Envelope_Struct_Comp"/>
</dbReference>
<dbReference type="PANTHER" id="PTHR43308:SF5">
    <property type="entry name" value="S-LAYER PROTEIN _ PEPTIDOGLYCAN ENDO-BETA-N-ACETYLGLUCOSAMINIDASE"/>
    <property type="match status" value="1"/>
</dbReference>
<comment type="caution">
    <text evidence="3">The sequence shown here is derived from an EMBL/GenBank/DDBJ whole genome shotgun (WGS) entry which is preliminary data.</text>
</comment>
<evidence type="ECO:0000259" key="2">
    <source>
        <dbReference type="PROSITE" id="PS51272"/>
    </source>
</evidence>
<feature type="compositionally biased region" description="Low complexity" evidence="1">
    <location>
        <begin position="518"/>
        <end position="535"/>
    </location>
</feature>
<organism evidence="3 4">
    <name type="scientific">Paenibacillus flagellatus</name>
    <dbReference type="NCBI Taxonomy" id="2211139"/>
    <lineage>
        <taxon>Bacteria</taxon>
        <taxon>Bacillati</taxon>
        <taxon>Bacillota</taxon>
        <taxon>Bacilli</taxon>
        <taxon>Bacillales</taxon>
        <taxon>Paenibacillaceae</taxon>
        <taxon>Paenibacillus</taxon>
    </lineage>
</organism>
<reference evidence="3 4" key="1">
    <citation type="submission" date="2018-05" db="EMBL/GenBank/DDBJ databases">
        <title>Paenibacillus flagellatus sp. nov., isolated from selenium mineral soil.</title>
        <authorList>
            <person name="Dai X."/>
        </authorList>
    </citation>
    <scope>NUCLEOTIDE SEQUENCE [LARGE SCALE GENOMIC DNA]</scope>
    <source>
        <strain evidence="3 4">DXL2</strain>
    </source>
</reference>
<name>A0A2V5KHY4_9BACL</name>
<feature type="domain" description="SLH" evidence="2">
    <location>
        <begin position="776"/>
        <end position="836"/>
    </location>
</feature>
<dbReference type="PROSITE" id="PS51272">
    <property type="entry name" value="SLH"/>
    <property type="match status" value="3"/>
</dbReference>
<evidence type="ECO:0000256" key="1">
    <source>
        <dbReference type="SAM" id="MobiDB-lite"/>
    </source>
</evidence>
<feature type="region of interest" description="Disordered" evidence="1">
    <location>
        <begin position="515"/>
        <end position="570"/>
    </location>
</feature>
<gene>
    <name evidence="3" type="ORF">DLM86_15800</name>
</gene>
<dbReference type="EMBL" id="QJVJ01000006">
    <property type="protein sequence ID" value="PYI54010.1"/>
    <property type="molecule type" value="Genomic_DNA"/>
</dbReference>
<keyword evidence="4" id="KW-1185">Reference proteome</keyword>
<dbReference type="Proteomes" id="UP000247476">
    <property type="component" value="Unassembled WGS sequence"/>
</dbReference>
<evidence type="ECO:0000313" key="4">
    <source>
        <dbReference type="Proteomes" id="UP000247476"/>
    </source>
</evidence>
<accession>A0A2V5KHY4</accession>
<proteinExistence type="predicted"/>
<dbReference type="Pfam" id="PF00395">
    <property type="entry name" value="SLH"/>
    <property type="match status" value="3"/>
</dbReference>
<sequence>MQENLAFTHIEAYFADRDGLILGSKVASAPMNEDRNERMLAIGEKTAPTAAYVALKYKRFDGGYDSKIDFVQIADNVTGEPVSSSIGVPGAPTYGPFSQMLTFRDEDPEAGFVGGPLQWFWAYDESRTTSYILYFLNEADERIRPVLETEKIGTFQPTPFGMGYIPYMVRHTPVPAGAVKIGVFAKNEYGESATGLVKSLWDVPYTQPKSLKYVDQNPARGVISPKLTWNPSYSEDGIEGYRVVFLGEGYEVLRMETPISVNKGGVYPYELSIPFEQMPAGTFALSVVPFDRFGDSGNLDYANSLVNVVDQTSSEKLQPIATNPALPTPYAISMDDEDGDGGELGGGLNWFFSSSEGSFNVYFLDESGNKLRSILHAKVKAYSPRSYAQLPMNTPIPGGAAYIGVYATNGTSESAPALIPITDKTYASAISADRIVVQNNRQANDSVTVIGLGAGDTVKLYRTAAIPYPFAEKKAAGESVVFEIGQLGAEAGSLFATVTKTGFVESLKTEKAYAAEQTGTDPGTSPGGSSPSGPSAPGGPAGGTPSPSGDPKAVPGTYVPDVKNESSGGKTYSVAKLDGAKLTDAFKQAQQEESNTVVVDLKGAVNAKVDFPADAWQTLGQRYADGIVSIVSGSASYDLPVGLLDVQTWASRLGVDPSELTITVTIEKSSESRSRDAAAIAAQSGAKLLTEPVEFHVSVGTDNEQDRQRIDDFGDDYVTRTIVLTMAVDASEATAVWFDPVTNEMAFVPAVFETMDGKTAVKLMRQGNSVYSVVNVGKKSFADLNGHWAQSDIELLASKLVVQGTSAERFEPDRGVTRAEFAGLLVRALGMSREKTASSGFDDVSADDWFAGAVNAAARKGLVTGTGDGRFDPNAPISREQMAVIVSRVLAMIGKSGEERAAADSSDGFADASNISGWAQEAVGQVVRAGIMNGTDGGRFDPSGSASRAQAAVMLKRLLQHVGFMN</sequence>
<dbReference type="InterPro" id="IPR001119">
    <property type="entry name" value="SLH_dom"/>
</dbReference>
<feature type="domain" description="SLH" evidence="2">
    <location>
        <begin position="906"/>
        <end position="966"/>
    </location>
</feature>
<dbReference type="PANTHER" id="PTHR43308">
    <property type="entry name" value="OUTER MEMBRANE PROTEIN ALPHA-RELATED"/>
    <property type="match status" value="1"/>
</dbReference>
<evidence type="ECO:0000313" key="3">
    <source>
        <dbReference type="EMBL" id="PYI54010.1"/>
    </source>
</evidence>
<protein>
    <recommendedName>
        <fullName evidence="2">SLH domain-containing protein</fullName>
    </recommendedName>
</protein>
<feature type="domain" description="SLH" evidence="2">
    <location>
        <begin position="837"/>
        <end position="900"/>
    </location>
</feature>
<dbReference type="AlphaFoldDB" id="A0A2V5KHY4"/>